<dbReference type="EMBL" id="KV417286">
    <property type="protein sequence ID" value="KZO96026.1"/>
    <property type="molecule type" value="Genomic_DNA"/>
</dbReference>
<feature type="transmembrane region" description="Helical" evidence="2">
    <location>
        <begin position="172"/>
        <end position="197"/>
    </location>
</feature>
<dbReference type="GO" id="GO:0035838">
    <property type="term" value="C:growing cell tip"/>
    <property type="evidence" value="ECO:0007669"/>
    <property type="project" value="TreeGrafter"/>
</dbReference>
<dbReference type="STRING" id="1330018.A0A167LTW3"/>
<dbReference type="Proteomes" id="UP000076738">
    <property type="component" value="Unassembled WGS sequence"/>
</dbReference>
<name>A0A167LTW3_CALVF</name>
<dbReference type="PANTHER" id="PTHR28013">
    <property type="entry name" value="PROTEIN DCV1-RELATED"/>
    <property type="match status" value="1"/>
</dbReference>
<evidence type="ECO:0000256" key="1">
    <source>
        <dbReference type="SAM" id="MobiDB-lite"/>
    </source>
</evidence>
<gene>
    <name evidence="3" type="ORF">CALVIDRAFT_146553</name>
</gene>
<feature type="region of interest" description="Disordered" evidence="1">
    <location>
        <begin position="271"/>
        <end position="298"/>
    </location>
</feature>
<keyword evidence="4" id="KW-1185">Reference proteome</keyword>
<feature type="transmembrane region" description="Helical" evidence="2">
    <location>
        <begin position="9"/>
        <end position="30"/>
    </location>
</feature>
<feature type="compositionally biased region" description="Polar residues" evidence="1">
    <location>
        <begin position="475"/>
        <end position="491"/>
    </location>
</feature>
<accession>A0A167LTW3</accession>
<evidence type="ECO:0000256" key="2">
    <source>
        <dbReference type="SAM" id="Phobius"/>
    </source>
</evidence>
<feature type="transmembrane region" description="Helical" evidence="2">
    <location>
        <begin position="138"/>
        <end position="160"/>
    </location>
</feature>
<keyword evidence="2" id="KW-1133">Transmembrane helix</keyword>
<evidence type="ECO:0000313" key="3">
    <source>
        <dbReference type="EMBL" id="KZO96026.1"/>
    </source>
</evidence>
<proteinExistence type="predicted"/>
<feature type="compositionally biased region" description="Polar residues" evidence="1">
    <location>
        <begin position="506"/>
        <end position="526"/>
    </location>
</feature>
<dbReference type="GO" id="GO:0032153">
    <property type="term" value="C:cell division site"/>
    <property type="evidence" value="ECO:0007669"/>
    <property type="project" value="TreeGrafter"/>
</dbReference>
<dbReference type="InterPro" id="IPR009571">
    <property type="entry name" value="SUR7/Rim9-like_fungi"/>
</dbReference>
<dbReference type="InterPro" id="IPR051380">
    <property type="entry name" value="pH-response_reg_palI/RIM9"/>
</dbReference>
<dbReference type="PANTHER" id="PTHR28013:SF4">
    <property type="entry name" value="MARVEL DOMAIN-CONTAINING PROTEIN"/>
    <property type="match status" value="1"/>
</dbReference>
<keyword evidence="2" id="KW-0472">Membrane</keyword>
<reference evidence="3 4" key="1">
    <citation type="journal article" date="2016" name="Mol. Biol. Evol.">
        <title>Comparative Genomics of Early-Diverging Mushroom-Forming Fungi Provides Insights into the Origins of Lignocellulose Decay Capabilities.</title>
        <authorList>
            <person name="Nagy L.G."/>
            <person name="Riley R."/>
            <person name="Tritt A."/>
            <person name="Adam C."/>
            <person name="Daum C."/>
            <person name="Floudas D."/>
            <person name="Sun H."/>
            <person name="Yadav J.S."/>
            <person name="Pangilinan J."/>
            <person name="Larsson K.H."/>
            <person name="Matsuura K."/>
            <person name="Barry K."/>
            <person name="Labutti K."/>
            <person name="Kuo R."/>
            <person name="Ohm R.A."/>
            <person name="Bhattacharya S.S."/>
            <person name="Shirouzu T."/>
            <person name="Yoshinaga Y."/>
            <person name="Martin F.M."/>
            <person name="Grigoriev I.V."/>
            <person name="Hibbett D.S."/>
        </authorList>
    </citation>
    <scope>NUCLEOTIDE SEQUENCE [LARGE SCALE GENOMIC DNA]</scope>
    <source>
        <strain evidence="3 4">TUFC12733</strain>
    </source>
</reference>
<protein>
    <submittedName>
        <fullName evidence="3">Pali-domain-containing protein</fullName>
    </submittedName>
</protein>
<organism evidence="3 4">
    <name type="scientific">Calocera viscosa (strain TUFC12733)</name>
    <dbReference type="NCBI Taxonomy" id="1330018"/>
    <lineage>
        <taxon>Eukaryota</taxon>
        <taxon>Fungi</taxon>
        <taxon>Dikarya</taxon>
        <taxon>Basidiomycota</taxon>
        <taxon>Agaricomycotina</taxon>
        <taxon>Dacrymycetes</taxon>
        <taxon>Dacrymycetales</taxon>
        <taxon>Dacrymycetaceae</taxon>
        <taxon>Calocera</taxon>
    </lineage>
</organism>
<keyword evidence="2" id="KW-0812">Transmembrane</keyword>
<feature type="region of interest" description="Disordered" evidence="1">
    <location>
        <begin position="422"/>
        <end position="541"/>
    </location>
</feature>
<evidence type="ECO:0000313" key="4">
    <source>
        <dbReference type="Proteomes" id="UP000076738"/>
    </source>
</evidence>
<dbReference type="OrthoDB" id="3365245at2759"/>
<dbReference type="GO" id="GO:0005886">
    <property type="term" value="C:plasma membrane"/>
    <property type="evidence" value="ECO:0007669"/>
    <property type="project" value="InterPro"/>
</dbReference>
<dbReference type="Pfam" id="PF06687">
    <property type="entry name" value="SUR7"/>
    <property type="match status" value="1"/>
</dbReference>
<feature type="transmembrane region" description="Helical" evidence="2">
    <location>
        <begin position="104"/>
        <end position="126"/>
    </location>
</feature>
<sequence>MCLRPATPGFLITLAATVCLVIVCFSVPWLKTVYFLKASLAAENMSGDVIFGTLGYCLELPGNTTCTSPKVGYQFDANQLNELLGLDGAIQIPSLFVSWLTYPLVLHIVGLILAAIAALFGLLAHVREMSMTCFSTCFSGFAATIVLIAFIFDLVIFFLARAQLNSVSGGSATIGSAVWLTLAAWLLLFFAGCAFGFGRCCMSRRPPASSKYAQEPDQSYSQAMRLDAIRSESDRKIRQPTEVGLPAFPALQDVESRPLTAAKEEPEYLYVKEEDDEATHESYRDRTPSPGQQQSAADLAAVHPAQTLNGPYQPVFRPSASANMQPYSPVNLQSTEDVGRFGTAPEIQPAGEYQMYGAGNHMSQAAGYHQPDVYAYAPPDHQFPAYAQDVRGMPEPMPAYQNSGSDGSLRVDEYVSHPAATPASQYGVANPNDYMDPFSRPIDGTYGPYNAPTSYDSAAGQAHSEAPTYADQSGHRSPTYQSPGYQNSESYRSPYLPQPEPRVEPYTSSTQGVRSAAGANSPTSPISPRGPRRPASGGYRR</sequence>
<dbReference type="AlphaFoldDB" id="A0A167LTW3"/>